<dbReference type="Proteomes" id="UP000593601">
    <property type="component" value="Chromosome"/>
</dbReference>
<keyword evidence="3" id="KW-1185">Reference proteome</keyword>
<dbReference type="SUPFAM" id="SSF51726">
    <property type="entry name" value="UROD/MetE-like"/>
    <property type="match status" value="1"/>
</dbReference>
<dbReference type="RefSeq" id="WP_193735249.1">
    <property type="nucleotide sequence ID" value="NZ_CP063304.1"/>
</dbReference>
<evidence type="ECO:0000313" key="2">
    <source>
        <dbReference type="EMBL" id="QOV18889.1"/>
    </source>
</evidence>
<dbReference type="GO" id="GO:0006779">
    <property type="term" value="P:porphyrin-containing compound biosynthetic process"/>
    <property type="evidence" value="ECO:0007669"/>
    <property type="project" value="InterPro"/>
</dbReference>
<dbReference type="Pfam" id="PF01208">
    <property type="entry name" value="URO-D"/>
    <property type="match status" value="1"/>
</dbReference>
<protein>
    <submittedName>
        <fullName evidence="2">Uroporphyrinogen decarboxylase</fullName>
    </submittedName>
</protein>
<dbReference type="EMBL" id="CP063304">
    <property type="protein sequence ID" value="QOV18889.1"/>
    <property type="molecule type" value="Genomic_DNA"/>
</dbReference>
<gene>
    <name evidence="2" type="ORF">INP51_12970</name>
</gene>
<proteinExistence type="predicted"/>
<name>A0A7M2RF63_9FIRM</name>
<accession>A0A7M2RF63</accession>
<sequence length="333" mass="38387">MLTKRQNLLETIHGGHPDRFVNQYEFIHIILADPLGITEPYPEYGQTNIKNGWGVTMSWPEGTPGPFPVHDNAHKVVKDIEEWEQVVKAPNLNFPESLWETAIAEAESVNRQEQFTAPFIAPGIFEKTHNLMGIEEALINLYEEPEKMHDLIKYLTEWELEYARTLCDHLHPDAIFHHDDWGSQKSTFFSRDMFQEFFLDAYKEIYGYYRERGVELIVHHSDSYAATLVPDMIDMGVDIWQGVMTTNNIPELIKNYGKEISFMGGINSATVDHPGWTREEVHQEVERACREYGSLYFIPNTTQGLAMSTFEGVYDAVSEEIDQMSKKMIKASN</sequence>
<dbReference type="InterPro" id="IPR038071">
    <property type="entry name" value="UROD/MetE-like_sf"/>
</dbReference>
<dbReference type="Gene3D" id="3.20.20.210">
    <property type="match status" value="1"/>
</dbReference>
<dbReference type="GO" id="GO:0004853">
    <property type="term" value="F:uroporphyrinogen decarboxylase activity"/>
    <property type="evidence" value="ECO:0007669"/>
    <property type="project" value="InterPro"/>
</dbReference>
<organism evidence="2 3">
    <name type="scientific">Blautia liquoris</name>
    <dbReference type="NCBI Taxonomy" id="2779518"/>
    <lineage>
        <taxon>Bacteria</taxon>
        <taxon>Bacillati</taxon>
        <taxon>Bacillota</taxon>
        <taxon>Clostridia</taxon>
        <taxon>Lachnospirales</taxon>
        <taxon>Lachnospiraceae</taxon>
        <taxon>Blautia</taxon>
    </lineage>
</organism>
<evidence type="ECO:0000259" key="1">
    <source>
        <dbReference type="Pfam" id="PF01208"/>
    </source>
</evidence>
<dbReference type="KEGG" id="bliq:INP51_12970"/>
<dbReference type="PANTHER" id="PTHR47099:SF1">
    <property type="entry name" value="METHYLCOBAMIDE:COM METHYLTRANSFERASE MTBA"/>
    <property type="match status" value="1"/>
</dbReference>
<feature type="domain" description="Uroporphyrinogen decarboxylase (URO-D)" evidence="1">
    <location>
        <begin position="53"/>
        <end position="310"/>
    </location>
</feature>
<reference evidence="2 3" key="1">
    <citation type="submission" date="2020-10" db="EMBL/GenBank/DDBJ databases">
        <title>Blautia liquoris sp.nov., isolated from the mud in a fermentation cellar used for the production of Chinese strong-flavoured liquor.</title>
        <authorList>
            <person name="Lu L."/>
        </authorList>
    </citation>
    <scope>NUCLEOTIDE SEQUENCE [LARGE SCALE GENOMIC DNA]</scope>
    <source>
        <strain evidence="2 3">LZLJ-3</strain>
    </source>
</reference>
<dbReference type="CDD" id="cd03309">
    <property type="entry name" value="CmuC_like"/>
    <property type="match status" value="1"/>
</dbReference>
<dbReference type="PANTHER" id="PTHR47099">
    <property type="entry name" value="METHYLCOBAMIDE:COM METHYLTRANSFERASE MTBA"/>
    <property type="match status" value="1"/>
</dbReference>
<dbReference type="AlphaFoldDB" id="A0A7M2RF63"/>
<dbReference type="InterPro" id="IPR000257">
    <property type="entry name" value="Uroporphyrinogen_deCOase"/>
</dbReference>
<evidence type="ECO:0000313" key="3">
    <source>
        <dbReference type="Proteomes" id="UP000593601"/>
    </source>
</evidence>
<dbReference type="InterPro" id="IPR052024">
    <property type="entry name" value="Methanogen_methyltrans"/>
</dbReference>